<organism evidence="1 2">
    <name type="scientific">Canavalia gladiata</name>
    <name type="common">Sword bean</name>
    <name type="synonym">Dolichos gladiatus</name>
    <dbReference type="NCBI Taxonomy" id="3824"/>
    <lineage>
        <taxon>Eukaryota</taxon>
        <taxon>Viridiplantae</taxon>
        <taxon>Streptophyta</taxon>
        <taxon>Embryophyta</taxon>
        <taxon>Tracheophyta</taxon>
        <taxon>Spermatophyta</taxon>
        <taxon>Magnoliopsida</taxon>
        <taxon>eudicotyledons</taxon>
        <taxon>Gunneridae</taxon>
        <taxon>Pentapetalae</taxon>
        <taxon>rosids</taxon>
        <taxon>fabids</taxon>
        <taxon>Fabales</taxon>
        <taxon>Fabaceae</taxon>
        <taxon>Papilionoideae</taxon>
        <taxon>50 kb inversion clade</taxon>
        <taxon>NPAAA clade</taxon>
        <taxon>indigoferoid/millettioid clade</taxon>
        <taxon>Phaseoleae</taxon>
        <taxon>Canavalia</taxon>
    </lineage>
</organism>
<comment type="caution">
    <text evidence="1">The sequence shown here is derived from an EMBL/GenBank/DDBJ whole genome shotgun (WGS) entry which is preliminary data.</text>
</comment>
<reference evidence="1 2" key="1">
    <citation type="submission" date="2024-01" db="EMBL/GenBank/DDBJ databases">
        <title>The genomes of 5 underutilized Papilionoideae crops provide insights into root nodulation and disease resistanc.</title>
        <authorList>
            <person name="Jiang F."/>
        </authorList>
    </citation>
    <scope>NUCLEOTIDE SEQUENCE [LARGE SCALE GENOMIC DNA]</scope>
    <source>
        <strain evidence="1">LVBAO_FW01</strain>
        <tissue evidence="1">Leaves</tissue>
    </source>
</reference>
<accession>A0AAN9KSM1</accession>
<keyword evidence="2" id="KW-1185">Reference proteome</keyword>
<evidence type="ECO:0000313" key="1">
    <source>
        <dbReference type="EMBL" id="KAK7322411.1"/>
    </source>
</evidence>
<dbReference type="Proteomes" id="UP001367508">
    <property type="component" value="Unassembled WGS sequence"/>
</dbReference>
<dbReference type="AlphaFoldDB" id="A0AAN9KSM1"/>
<gene>
    <name evidence="1" type="ORF">VNO77_25790</name>
</gene>
<protein>
    <submittedName>
        <fullName evidence="1">Uncharacterized protein</fullName>
    </submittedName>
</protein>
<evidence type="ECO:0000313" key="2">
    <source>
        <dbReference type="Proteomes" id="UP001367508"/>
    </source>
</evidence>
<proteinExistence type="predicted"/>
<name>A0AAN9KSM1_CANGL</name>
<dbReference type="EMBL" id="JAYMYQ010000006">
    <property type="protein sequence ID" value="KAK7322411.1"/>
    <property type="molecule type" value="Genomic_DNA"/>
</dbReference>
<sequence length="74" mass="8508">MNFHCDFFVESPSYIFVLYIQILLRVFGRNGNLLGLVKHITALSQFVPILLKKLMVRVNLLFGQTSDLVILLVK</sequence>